<name>A0ABD0PZN0_CIRMR</name>
<keyword evidence="3" id="KW-1185">Reference proteome</keyword>
<evidence type="ECO:0000313" key="2">
    <source>
        <dbReference type="EMBL" id="KAL0179349.1"/>
    </source>
</evidence>
<organism evidence="2 3">
    <name type="scientific">Cirrhinus mrigala</name>
    <name type="common">Mrigala</name>
    <dbReference type="NCBI Taxonomy" id="683832"/>
    <lineage>
        <taxon>Eukaryota</taxon>
        <taxon>Metazoa</taxon>
        <taxon>Chordata</taxon>
        <taxon>Craniata</taxon>
        <taxon>Vertebrata</taxon>
        <taxon>Euteleostomi</taxon>
        <taxon>Actinopterygii</taxon>
        <taxon>Neopterygii</taxon>
        <taxon>Teleostei</taxon>
        <taxon>Ostariophysi</taxon>
        <taxon>Cypriniformes</taxon>
        <taxon>Cyprinidae</taxon>
        <taxon>Labeoninae</taxon>
        <taxon>Labeonini</taxon>
        <taxon>Cirrhinus</taxon>
    </lineage>
</organism>
<evidence type="ECO:0000313" key="3">
    <source>
        <dbReference type="Proteomes" id="UP001529510"/>
    </source>
</evidence>
<dbReference type="Proteomes" id="UP001529510">
    <property type="component" value="Unassembled WGS sequence"/>
</dbReference>
<dbReference type="AlphaFoldDB" id="A0ABD0PZN0"/>
<gene>
    <name evidence="2" type="ORF">M9458_024791</name>
</gene>
<comment type="caution">
    <text evidence="2">The sequence shown here is derived from an EMBL/GenBank/DDBJ whole genome shotgun (WGS) entry which is preliminary data.</text>
</comment>
<dbReference type="EMBL" id="JAMKFB020000012">
    <property type="protein sequence ID" value="KAL0179349.1"/>
    <property type="molecule type" value="Genomic_DNA"/>
</dbReference>
<sequence>MGGRVIMTEVQRDGKCITQPLLNFLRRVKEAEIEKKFRDAMAKEKARFVAEKWKEETDDRKAAKQEEEEDRIREELK</sequence>
<proteinExistence type="predicted"/>
<reference evidence="2 3" key="1">
    <citation type="submission" date="2024-05" db="EMBL/GenBank/DDBJ databases">
        <title>Genome sequencing and assembly of Indian major carp, Cirrhinus mrigala (Hamilton, 1822).</title>
        <authorList>
            <person name="Mohindra V."/>
            <person name="Chowdhury L.M."/>
            <person name="Lal K."/>
            <person name="Jena J.K."/>
        </authorList>
    </citation>
    <scope>NUCLEOTIDE SEQUENCE [LARGE SCALE GENOMIC DNA]</scope>
    <source>
        <strain evidence="2">CM1030</strain>
        <tissue evidence="2">Blood</tissue>
    </source>
</reference>
<feature type="non-terminal residue" evidence="2">
    <location>
        <position position="77"/>
    </location>
</feature>
<protein>
    <submittedName>
        <fullName evidence="2">Uncharacterized protein</fullName>
    </submittedName>
</protein>
<evidence type="ECO:0000256" key="1">
    <source>
        <dbReference type="SAM" id="MobiDB-lite"/>
    </source>
</evidence>
<feature type="region of interest" description="Disordered" evidence="1">
    <location>
        <begin position="52"/>
        <end position="77"/>
    </location>
</feature>
<accession>A0ABD0PZN0</accession>